<dbReference type="RefSeq" id="WP_230370800.1">
    <property type="nucleotide sequence ID" value="NZ_WLYX01000001.1"/>
</dbReference>
<reference evidence="1 2" key="1">
    <citation type="submission" date="2019-11" db="EMBL/GenBank/DDBJ databases">
        <title>Draft genome sequence of Paludibacterium sp. dN18-1.</title>
        <authorList>
            <person name="Im W.-T."/>
        </authorList>
    </citation>
    <scope>NUCLEOTIDE SEQUENCE [LARGE SCALE GENOMIC DNA]</scope>
    <source>
        <strain evidence="2">dN 18-1</strain>
    </source>
</reference>
<comment type="caution">
    <text evidence="1">The sequence shown here is derived from an EMBL/GenBank/DDBJ whole genome shotgun (WGS) entry which is preliminary data.</text>
</comment>
<sequence length="46" mass="5054">MSQDDFEVNGDNSEKLRITFALDGGNQKDGERKNSMWCGEVNCTGG</sequence>
<dbReference type="Proteomes" id="UP000446658">
    <property type="component" value="Unassembled WGS sequence"/>
</dbReference>
<dbReference type="EMBL" id="WLYX01000001">
    <property type="protein sequence ID" value="MTD33719.1"/>
    <property type="molecule type" value="Genomic_DNA"/>
</dbReference>
<dbReference type="AlphaFoldDB" id="A0A844GDI5"/>
<evidence type="ECO:0000313" key="1">
    <source>
        <dbReference type="EMBL" id="MTD33719.1"/>
    </source>
</evidence>
<evidence type="ECO:0000313" key="2">
    <source>
        <dbReference type="Proteomes" id="UP000446658"/>
    </source>
</evidence>
<gene>
    <name evidence="1" type="ORF">GKE73_13770</name>
</gene>
<name>A0A844GDI5_9NEIS</name>
<accession>A0A844GDI5</accession>
<keyword evidence="2" id="KW-1185">Reference proteome</keyword>
<organism evidence="1 2">
    <name type="scientific">Paludibacterium denitrificans</name>
    <dbReference type="NCBI Taxonomy" id="2675226"/>
    <lineage>
        <taxon>Bacteria</taxon>
        <taxon>Pseudomonadati</taxon>
        <taxon>Pseudomonadota</taxon>
        <taxon>Betaproteobacteria</taxon>
        <taxon>Neisseriales</taxon>
        <taxon>Chromobacteriaceae</taxon>
        <taxon>Paludibacterium</taxon>
    </lineage>
</organism>
<protein>
    <submittedName>
        <fullName evidence="1">Uncharacterized protein</fullName>
    </submittedName>
</protein>
<proteinExistence type="predicted"/>